<sequence>MQLSQGNAPAVQKMSRGEVRREQGQYQVGESEDLLSLVECFHLSKTLLEIWSKPYERSLLVNLIVASLRLLSSGGRPHSCSAFSLLVDDTAPIIILAALCCTESSFRLTEIEAGV</sequence>
<protein>
    <submittedName>
        <fullName evidence="1">Uncharacterized protein</fullName>
    </submittedName>
</protein>
<organism evidence="1 2">
    <name type="scientific">Trichonephila clavipes</name>
    <name type="common">Golden silk orbweaver</name>
    <name type="synonym">Nephila clavipes</name>
    <dbReference type="NCBI Taxonomy" id="2585209"/>
    <lineage>
        <taxon>Eukaryota</taxon>
        <taxon>Metazoa</taxon>
        <taxon>Ecdysozoa</taxon>
        <taxon>Arthropoda</taxon>
        <taxon>Chelicerata</taxon>
        <taxon>Arachnida</taxon>
        <taxon>Araneae</taxon>
        <taxon>Araneomorphae</taxon>
        <taxon>Entelegynae</taxon>
        <taxon>Araneoidea</taxon>
        <taxon>Nephilidae</taxon>
        <taxon>Trichonephila</taxon>
    </lineage>
</organism>
<evidence type="ECO:0000313" key="2">
    <source>
        <dbReference type="Proteomes" id="UP000887159"/>
    </source>
</evidence>
<keyword evidence="2" id="KW-1185">Reference proteome</keyword>
<reference evidence="1" key="1">
    <citation type="submission" date="2020-08" db="EMBL/GenBank/DDBJ databases">
        <title>Multicomponent nature underlies the extraordinary mechanical properties of spider dragline silk.</title>
        <authorList>
            <person name="Kono N."/>
            <person name="Nakamura H."/>
            <person name="Mori M."/>
            <person name="Yoshida Y."/>
            <person name="Ohtoshi R."/>
            <person name="Malay A.D."/>
            <person name="Moran D.A.P."/>
            <person name="Tomita M."/>
            <person name="Numata K."/>
            <person name="Arakawa K."/>
        </authorList>
    </citation>
    <scope>NUCLEOTIDE SEQUENCE</scope>
</reference>
<comment type="caution">
    <text evidence="1">The sequence shown here is derived from an EMBL/GenBank/DDBJ whole genome shotgun (WGS) entry which is preliminary data.</text>
</comment>
<evidence type="ECO:0000313" key="1">
    <source>
        <dbReference type="EMBL" id="GFY01303.1"/>
    </source>
</evidence>
<accession>A0A8X6RY34</accession>
<gene>
    <name evidence="1" type="ORF">TNCV_5077691</name>
</gene>
<proteinExistence type="predicted"/>
<name>A0A8X6RY34_TRICX</name>
<dbReference type="EMBL" id="BMAU01021225">
    <property type="protein sequence ID" value="GFY01303.1"/>
    <property type="molecule type" value="Genomic_DNA"/>
</dbReference>
<dbReference type="Proteomes" id="UP000887159">
    <property type="component" value="Unassembled WGS sequence"/>
</dbReference>
<dbReference type="AlphaFoldDB" id="A0A8X6RY34"/>